<protein>
    <submittedName>
        <fullName evidence="1">Aspartate-semialdehyde dehydrogenase</fullName>
    </submittedName>
</protein>
<proteinExistence type="predicted"/>
<gene>
    <name evidence="1" type="ORF">SCF082_LOCUS42057</name>
</gene>
<keyword evidence="2" id="KW-1185">Reference proteome</keyword>
<comment type="caution">
    <text evidence="1">The sequence shown here is derived from an EMBL/GenBank/DDBJ whole genome shotgun (WGS) entry which is preliminary data.</text>
</comment>
<sequence>MEPVSNHRRNPGEAPVGEAPELLLKDALEMQELLIAGYRKASFQAALHRRWAAAAGDALLEAKARQEVCAQVQFPILRRFGFEASRRGLARSLVAFRPLNGVAEVAERNAQMHVLVNPHLQDEDFAKNLQLLGFNLEMPSVIMS</sequence>
<dbReference type="EMBL" id="CAXAMM010039807">
    <property type="protein sequence ID" value="CAK9089120.1"/>
    <property type="molecule type" value="Genomic_DNA"/>
</dbReference>
<dbReference type="Proteomes" id="UP001642464">
    <property type="component" value="Unassembled WGS sequence"/>
</dbReference>
<reference evidence="1 2" key="1">
    <citation type="submission" date="2024-02" db="EMBL/GenBank/DDBJ databases">
        <authorList>
            <person name="Chen Y."/>
            <person name="Shah S."/>
            <person name="Dougan E. K."/>
            <person name="Thang M."/>
            <person name="Chan C."/>
        </authorList>
    </citation>
    <scope>NUCLEOTIDE SEQUENCE [LARGE SCALE GENOMIC DNA]</scope>
</reference>
<evidence type="ECO:0000313" key="2">
    <source>
        <dbReference type="Proteomes" id="UP001642464"/>
    </source>
</evidence>
<evidence type="ECO:0000313" key="1">
    <source>
        <dbReference type="EMBL" id="CAK9089120.1"/>
    </source>
</evidence>
<name>A0ABP0QMP1_9DINO</name>
<accession>A0ABP0QMP1</accession>
<organism evidence="1 2">
    <name type="scientific">Durusdinium trenchii</name>
    <dbReference type="NCBI Taxonomy" id="1381693"/>
    <lineage>
        <taxon>Eukaryota</taxon>
        <taxon>Sar</taxon>
        <taxon>Alveolata</taxon>
        <taxon>Dinophyceae</taxon>
        <taxon>Suessiales</taxon>
        <taxon>Symbiodiniaceae</taxon>
        <taxon>Durusdinium</taxon>
    </lineage>
</organism>